<keyword evidence="2" id="KW-0012">Acyltransferase</keyword>
<dbReference type="SUPFAM" id="SSF55729">
    <property type="entry name" value="Acyl-CoA N-acyltransferases (Nat)"/>
    <property type="match status" value="1"/>
</dbReference>
<dbReference type="InterPro" id="IPR016181">
    <property type="entry name" value="Acyl_CoA_acyltransferase"/>
</dbReference>
<dbReference type="RefSeq" id="WP_168913894.1">
    <property type="nucleotide sequence ID" value="NZ_JABACI010000005.1"/>
</dbReference>
<dbReference type="InterPro" id="IPR050832">
    <property type="entry name" value="Bact_Acetyltransf"/>
</dbReference>
<protein>
    <submittedName>
        <fullName evidence="4">GNAT family N-acetyltransferase</fullName>
    </submittedName>
</protein>
<evidence type="ECO:0000256" key="2">
    <source>
        <dbReference type="ARBA" id="ARBA00023315"/>
    </source>
</evidence>
<dbReference type="Pfam" id="PF00583">
    <property type="entry name" value="Acetyltransf_1"/>
    <property type="match status" value="1"/>
</dbReference>
<keyword evidence="1" id="KW-0808">Transferase</keyword>
<dbReference type="PANTHER" id="PTHR43877">
    <property type="entry name" value="AMINOALKYLPHOSPHONATE N-ACETYLTRANSFERASE-RELATED-RELATED"/>
    <property type="match status" value="1"/>
</dbReference>
<accession>A0ABX1KEB6</accession>
<proteinExistence type="predicted"/>
<dbReference type="CDD" id="cd04301">
    <property type="entry name" value="NAT_SF"/>
    <property type="match status" value="1"/>
</dbReference>
<evidence type="ECO:0000256" key="1">
    <source>
        <dbReference type="ARBA" id="ARBA00022679"/>
    </source>
</evidence>
<evidence type="ECO:0000313" key="5">
    <source>
        <dbReference type="Proteomes" id="UP001429745"/>
    </source>
</evidence>
<dbReference type="PANTHER" id="PTHR43877:SF2">
    <property type="entry name" value="AMINOALKYLPHOSPHONATE N-ACETYLTRANSFERASE-RELATED"/>
    <property type="match status" value="1"/>
</dbReference>
<dbReference type="Gene3D" id="3.40.630.30">
    <property type="match status" value="1"/>
</dbReference>
<evidence type="ECO:0000259" key="3">
    <source>
        <dbReference type="PROSITE" id="PS51186"/>
    </source>
</evidence>
<dbReference type="EMBL" id="JABACI010000005">
    <property type="protein sequence ID" value="NLP85397.1"/>
    <property type="molecule type" value="Genomic_DNA"/>
</dbReference>
<comment type="caution">
    <text evidence="4">The sequence shown here is derived from an EMBL/GenBank/DDBJ whole genome shotgun (WGS) entry which is preliminary data.</text>
</comment>
<dbReference type="InterPro" id="IPR000182">
    <property type="entry name" value="GNAT_dom"/>
</dbReference>
<organism evidence="4 5">
    <name type="scientific">Microbacterium salsuginis</name>
    <dbReference type="NCBI Taxonomy" id="2722803"/>
    <lineage>
        <taxon>Bacteria</taxon>
        <taxon>Bacillati</taxon>
        <taxon>Actinomycetota</taxon>
        <taxon>Actinomycetes</taxon>
        <taxon>Micrococcales</taxon>
        <taxon>Microbacteriaceae</taxon>
        <taxon>Microbacterium</taxon>
    </lineage>
</organism>
<sequence length="176" mass="18990">MTSLHVRRIRADEWARVKALRLESTSDPDAAIAFLESPAEVAARPDSFWHDRAQQAADSETAAQFVAESGDDWVGSLSVLIRATGQTDHLGRYIDDRRADVVGVYVNPAHRGSGAVDLLLGAAGDWVRGLGLTRLSLDVHRDNVRAQAAYRRSGFAATGETITGPIGPEIIMSKAL</sequence>
<reference evidence="4 5" key="1">
    <citation type="submission" date="2020-04" db="EMBL/GenBank/DDBJ databases">
        <title>CFH 90308 Microbacterium sp.</title>
        <authorList>
            <person name="Nie G."/>
            <person name="Ming H."/>
            <person name="Xia T."/>
        </authorList>
    </citation>
    <scope>NUCLEOTIDE SEQUENCE [LARGE SCALE GENOMIC DNA]</scope>
    <source>
        <strain evidence="4 5">CFH 90308</strain>
    </source>
</reference>
<dbReference type="PROSITE" id="PS51186">
    <property type="entry name" value="GNAT"/>
    <property type="match status" value="1"/>
</dbReference>
<name>A0ABX1KEB6_9MICO</name>
<evidence type="ECO:0000313" key="4">
    <source>
        <dbReference type="EMBL" id="NLP85397.1"/>
    </source>
</evidence>
<gene>
    <name evidence="4" type="ORF">HF576_16240</name>
</gene>
<feature type="domain" description="N-acetyltransferase" evidence="3">
    <location>
        <begin position="4"/>
        <end position="176"/>
    </location>
</feature>
<keyword evidence="5" id="KW-1185">Reference proteome</keyword>
<dbReference type="Proteomes" id="UP001429745">
    <property type="component" value="Unassembled WGS sequence"/>
</dbReference>